<organism evidence="4 5">
    <name type="scientific">Tanacetum coccineum</name>
    <dbReference type="NCBI Taxonomy" id="301880"/>
    <lineage>
        <taxon>Eukaryota</taxon>
        <taxon>Viridiplantae</taxon>
        <taxon>Streptophyta</taxon>
        <taxon>Embryophyta</taxon>
        <taxon>Tracheophyta</taxon>
        <taxon>Spermatophyta</taxon>
        <taxon>Magnoliopsida</taxon>
        <taxon>eudicotyledons</taxon>
        <taxon>Gunneridae</taxon>
        <taxon>Pentapetalae</taxon>
        <taxon>asterids</taxon>
        <taxon>campanulids</taxon>
        <taxon>Asterales</taxon>
        <taxon>Asteraceae</taxon>
        <taxon>Asteroideae</taxon>
        <taxon>Anthemideae</taxon>
        <taxon>Anthemidinae</taxon>
        <taxon>Tanacetum</taxon>
    </lineage>
</organism>
<keyword evidence="5" id="KW-1185">Reference proteome</keyword>
<comment type="caution">
    <text evidence="4">The sequence shown here is derived from an EMBL/GenBank/DDBJ whole genome shotgun (WGS) entry which is preliminary data.</text>
</comment>
<sequence>MLLLTWPNFSKLTKGPVCEFVMPRSLPQHDSSTPFKDSVCESVTPRCMPHCMLTTPTDESVFTYTQLSGVQGVDTQDYVIEDVMRQLSFEETKLDGEAGFSDVTGSFGVDDLNLNLNEHVDLNVSQIKTQSKLHVFKKPDVAIASKVIEDVMRQLSFEENELDGEAGFSDVAGSGVESFGLCHDESFGVDDLDLNLNKPVDLNVSQIETQSKLHVFEKPDVGITQEPVMEEVRTQEPIVNKVRTQKPIVEDVIVEDYVSYAEDAEQGNGQEDESASSDGHFFYDDKAIDIAYDTQYDVHSSEDAGTDDDDDNEDDFLVDEYEDDMEVDIEEDKNEPELTYPYEEVDPFNPSPPASDLEPEDANEVEDMIESEDETVPASIHEVGESSTSPFLREDSDGLLPGLMRRDINPPYKFKWTEKTVPVAEGSSKTTTEGYMENYKNVSQDIRDQLNAEAEAAQIILTEIDNDIYSIVDACPNAFLTAIQPEWQRFVTLVKQSQKLKTISYHKLYDILKQHHNEVNEIRAKRLARTANPLALITTRYQKQRKTIVNSSAPIYDQEPATVTEDDEMSKETEIDKLMALISLSFKKIYKPTNNNLRTSSNTSRANQDNSPRINRVTRYENQKVVNVAGARENVEQADWKDDIDDESNDQELEAHYMYMAQIQEVTPDITDISGPIFDVEPLQKVQNDDDNYNVFDDDRKYPEQPEFVNEPYPDMCYDIEQDDHDDTDELAQERNLLASLIENLKCEIDDRKNRNKFLESSNQTLVDKLKGEIEDFKTKNKSLESSNNHFKEANNELSKTNQLMFKDLKKFHSKLDMYHDVNYASKVAIDCAKAKRDLISYKIESEKSSNEYTRKINDLNQTISDMKKELFAHQETIYIMSQEKEAQIKFYKTREDKELDKVIALENKVNVLDDIVYKTGQYVQTMNMLNRNCKTSFAKPKFLKKAQRANPHLYDIGVIPSTSVSRPQLKSNRMGDRVMSKNSQGKKQEVEDHRTMKFGNDQIAPILGYGDLVQGTITIKRVYCVKGLNHNLFSVGQFCDVDLEVAFRKSTCYIRDLKGNDLLTENVPQAAKTVTMSNELDLLFSLMFDELLNGTTPVVSKSSVVQCCCMLLYKVKHHNTIHLLQQNRCWQMHSIEQFINKHLQTTNQGTTQVPTVTANENIIQAETNTEYAQVNDDEFVNVFSTPVEERGETSSRHLYSSNMHTFYQHHSSGQRWIKDHPLEQVIGNPSQSIRTRSRIEAMQEELNQFDQLDVWELVDRPLSKGYAQKEGINFEESFAPVARLEAVRLFVAYAAHKSFIVYQMDVKTSFLYGPLKEEVYVNQPDGFVDPYHLDQVYRLKKALYGLKQAPRAWYDELSNFLVSKGFSKGSIDPTLFITKHREDILLVQIYVDDIIFGSTNPKLLKRFEKLMHSKFEMSMMGELKFFLGIHIHQSPHGIFINQAKYAQEILKKYGITSCDSIGTPMPTKHLDADLSGTLFDQTKYHRMVGALIYLTANRLDIVHATCYCARYQAKPTEKHLTTVKRIFRYLKDTINMGLWYPKDTGFELTAFSDSDHAGCLDSRKSTSGGIQFLGGDKLVSWSSKKQDCTSMSSAEAEYVSLSACCAQVLWLRTQLTDYGFHFDKIPMYCDSKAAIAISCNPVQHSRTKHIDVRYHFIKEQVEKGIVELFFVGTEYQLADLFTKALSEDRFKYLVRRLGMRCLTPEELEVLANESA</sequence>
<gene>
    <name evidence="4" type="ORF">Tco_1132889</name>
</gene>
<dbReference type="CDD" id="cd09272">
    <property type="entry name" value="RNase_HI_RT_Ty1"/>
    <property type="match status" value="1"/>
</dbReference>
<dbReference type="PANTHER" id="PTHR11439">
    <property type="entry name" value="GAG-POL-RELATED RETROTRANSPOSON"/>
    <property type="match status" value="1"/>
</dbReference>
<dbReference type="PANTHER" id="PTHR11439:SF495">
    <property type="entry name" value="REVERSE TRANSCRIPTASE, RNA-DEPENDENT DNA POLYMERASE-RELATED"/>
    <property type="match status" value="1"/>
</dbReference>
<feature type="region of interest" description="Disordered" evidence="2">
    <location>
        <begin position="968"/>
        <end position="992"/>
    </location>
</feature>
<accession>A0ABQ5JDB3</accession>
<dbReference type="Pfam" id="PF07727">
    <property type="entry name" value="RVT_2"/>
    <property type="match status" value="1"/>
</dbReference>
<name>A0ABQ5JDB3_9ASTR</name>
<reference evidence="4" key="1">
    <citation type="journal article" date="2022" name="Int. J. Mol. Sci.">
        <title>Draft Genome of Tanacetum Coccineum: Genomic Comparison of Closely Related Tanacetum-Family Plants.</title>
        <authorList>
            <person name="Yamashiro T."/>
            <person name="Shiraishi A."/>
            <person name="Nakayama K."/>
            <person name="Satake H."/>
        </authorList>
    </citation>
    <scope>NUCLEOTIDE SEQUENCE</scope>
</reference>
<proteinExistence type="predicted"/>
<dbReference type="InterPro" id="IPR013103">
    <property type="entry name" value="RVT_2"/>
</dbReference>
<dbReference type="EMBL" id="BQNB010021831">
    <property type="protein sequence ID" value="GJU10493.1"/>
    <property type="molecule type" value="Genomic_DNA"/>
</dbReference>
<dbReference type="InterPro" id="IPR043502">
    <property type="entry name" value="DNA/RNA_pol_sf"/>
</dbReference>
<keyword evidence="1" id="KW-0175">Coiled coil</keyword>
<evidence type="ECO:0000313" key="4">
    <source>
        <dbReference type="EMBL" id="GJU10493.1"/>
    </source>
</evidence>
<dbReference type="Proteomes" id="UP001151760">
    <property type="component" value="Unassembled WGS sequence"/>
</dbReference>
<protein>
    <submittedName>
        <fullName evidence="4">Retrovirus-related pol polyprotein from transposon TNT 1-94</fullName>
    </submittedName>
</protein>
<evidence type="ECO:0000256" key="1">
    <source>
        <dbReference type="SAM" id="Coils"/>
    </source>
</evidence>
<feature type="coiled-coil region" evidence="1">
    <location>
        <begin position="742"/>
        <end position="804"/>
    </location>
</feature>
<feature type="domain" description="Reverse transcriptase Ty1/copia-type" evidence="3">
    <location>
        <begin position="1261"/>
        <end position="1466"/>
    </location>
</feature>
<evidence type="ECO:0000259" key="3">
    <source>
        <dbReference type="Pfam" id="PF07727"/>
    </source>
</evidence>
<dbReference type="SUPFAM" id="SSF56672">
    <property type="entry name" value="DNA/RNA polymerases"/>
    <property type="match status" value="1"/>
</dbReference>
<evidence type="ECO:0000256" key="2">
    <source>
        <dbReference type="SAM" id="MobiDB-lite"/>
    </source>
</evidence>
<evidence type="ECO:0000313" key="5">
    <source>
        <dbReference type="Proteomes" id="UP001151760"/>
    </source>
</evidence>
<reference evidence="4" key="2">
    <citation type="submission" date="2022-01" db="EMBL/GenBank/DDBJ databases">
        <authorList>
            <person name="Yamashiro T."/>
            <person name="Shiraishi A."/>
            <person name="Satake H."/>
            <person name="Nakayama K."/>
        </authorList>
    </citation>
    <scope>NUCLEOTIDE SEQUENCE</scope>
</reference>
<feature type="coiled-coil region" evidence="1">
    <location>
        <begin position="850"/>
        <end position="877"/>
    </location>
</feature>